<dbReference type="Pfam" id="PF04464">
    <property type="entry name" value="Glyphos_transf"/>
    <property type="match status" value="1"/>
</dbReference>
<dbReference type="SUPFAM" id="SSF53756">
    <property type="entry name" value="UDP-Glycosyltransferase/glycogen phosphorylase"/>
    <property type="match status" value="1"/>
</dbReference>
<dbReference type="RefSeq" id="WP_024027942.1">
    <property type="nucleotide sequence ID" value="NZ_ALAN01000058.1"/>
</dbReference>
<keyword evidence="2" id="KW-1185">Reference proteome</keyword>
<gene>
    <name evidence="1" type="ORF">BAVI_08711</name>
</gene>
<comment type="caution">
    <text evidence="1">The sequence shown here is derived from an EMBL/GenBank/DDBJ whole genome shotgun (WGS) entry which is preliminary data.</text>
</comment>
<evidence type="ECO:0000313" key="1">
    <source>
        <dbReference type="EMBL" id="ETI69167.1"/>
    </source>
</evidence>
<reference evidence="1 2" key="1">
    <citation type="journal article" date="2014" name="Environ. Microbiol.">
        <title>The nitrate-ammonifying and nosZ-carrying bacterium Bacillus vireti is a potent source and sink for nitric and nitrous oxide under high nitrate conditions.</title>
        <authorList>
            <person name="Mania D."/>
            <person name="Heylen K."/>
            <person name="van Spanning R.J."/>
            <person name="Frostegard A."/>
        </authorList>
    </citation>
    <scope>NUCLEOTIDE SEQUENCE [LARGE SCALE GENOMIC DNA]</scope>
    <source>
        <strain evidence="1 2">LMG 21834</strain>
    </source>
</reference>
<dbReference type="EMBL" id="ALAN01000058">
    <property type="protein sequence ID" value="ETI69167.1"/>
    <property type="molecule type" value="Genomic_DNA"/>
</dbReference>
<sequence>MNILDVKNSRLMVSTDVVESIKEIKINKKKIKHTISKTNEQFSEISFDDISKNSLNVFHTIAFYDKQKNRIDLQLNREGIFPFELNNKYQAVLVGRDHEMLIKFIDVSEILKKANKLDMLSLKVNILSESSSEINIGISDFSKNELNNLLLIAVQKETKISHLVPIAFLNEDIIIPKKYFSGVFDLFFTMIINSTIFKLTLDTSELGYQSFETELLEGKSPYRRFVVDNQGIIVESSNKSINVNFDFELTNIDHAYLLTGELIIEGEVEKQSIYFDRPHHFNNPDNKNILKLFLLSNGLMSIIDISEKTYTKEDTKEIESTVKQATNLDITKIEIEDTLLSFKIPSEISIPKKIQLLMRERKSKEFFFIEGNKAFDSLIFDFKEFLNGTDNKAERWDIYLVINAESEEKNVYRIGSFNDIIDDKPNRFYNFFKQSFDVKSTYNMYSRIYLTNKNQLSLVKGNISNLIKEQFEIKTIIDKFTMRKGFVNFRIIIKSSYLTEFDIGEIYLIQRNKDDLQKRRFEIKRIQDESNRRYIDCKIDLLKEDLFPLYWDFYLGIVCENKEYFIRVSDVSKKVLEDVNSTISKYQLSVNDGKEIIYPYVTLSNDLSFTYREREYFESSYYLLKENAAYYFYKLFEKYYAKKEIWVGFEKLAMSAHESGYYFFKYVYENKNQKDFYYVIRKDSPELKNLKGMEDKILYFMSFKYFVYMFAAKLLVSSDTKRNSYNLKMKKSKLAKELTDKKLVYLQHGVNGLKVVRDFYKDRGVFDLVIAPSEYERKMIIDHWGYNKSEVVTTGLSRWDALVDKTNEIKYRQIFVMPTWRTWMDGMTNEKFMESEYYQKYNEFLSSNKLDKLLKENNVKIMFFLHPKFKNYIDLFDFKSENIEKFGFLEVPLDEMIMKSSLMISDYSSVIWEMFYMKKPCVFYHFDRDKYLKYEGAYMDFENDLFGDVSIDADGLIDIVESYIKSDFKEKEEYMQLRKKYFTFIDKNNSERIYQEIQKHKKSLYKMPKMKKWKFTHVIPFKVRRKILDIIKK</sequence>
<proteinExistence type="predicted"/>
<name>A0AB94IQ90_9BACI</name>
<dbReference type="Gene3D" id="3.40.50.12580">
    <property type="match status" value="1"/>
</dbReference>
<dbReference type="GO" id="GO:0016020">
    <property type="term" value="C:membrane"/>
    <property type="evidence" value="ECO:0007669"/>
    <property type="project" value="InterPro"/>
</dbReference>
<accession>A0AB94IQ90</accession>
<evidence type="ECO:0000313" key="2">
    <source>
        <dbReference type="Proteomes" id="UP000018877"/>
    </source>
</evidence>
<organism evidence="1 2">
    <name type="scientific">Neobacillus vireti LMG 21834</name>
    <dbReference type="NCBI Taxonomy" id="1131730"/>
    <lineage>
        <taxon>Bacteria</taxon>
        <taxon>Bacillati</taxon>
        <taxon>Bacillota</taxon>
        <taxon>Bacilli</taxon>
        <taxon>Bacillales</taxon>
        <taxon>Bacillaceae</taxon>
        <taxon>Neobacillus</taxon>
    </lineage>
</organism>
<dbReference type="InterPro" id="IPR007554">
    <property type="entry name" value="Glycerophosphate_synth"/>
</dbReference>
<dbReference type="InterPro" id="IPR043148">
    <property type="entry name" value="TagF_C"/>
</dbReference>
<dbReference type="GO" id="GO:0047355">
    <property type="term" value="F:CDP-glycerol glycerophosphotransferase activity"/>
    <property type="evidence" value="ECO:0007669"/>
    <property type="project" value="InterPro"/>
</dbReference>
<dbReference type="Proteomes" id="UP000018877">
    <property type="component" value="Unassembled WGS sequence"/>
</dbReference>
<protein>
    <submittedName>
        <fullName evidence="1">Glycerophosphotransferase</fullName>
    </submittedName>
</protein>
<dbReference type="AlphaFoldDB" id="A0AB94IQ90"/>